<proteinExistence type="predicted"/>
<keyword evidence="2" id="KW-1185">Reference proteome</keyword>
<reference evidence="1" key="1">
    <citation type="submission" date="2022-07" db="EMBL/GenBank/DDBJ databases">
        <title>Phylogenomic reconstructions and comparative analyses of Kickxellomycotina fungi.</title>
        <authorList>
            <person name="Reynolds N.K."/>
            <person name="Stajich J.E."/>
            <person name="Barry K."/>
            <person name="Grigoriev I.V."/>
            <person name="Crous P."/>
            <person name="Smith M.E."/>
        </authorList>
    </citation>
    <scope>NUCLEOTIDE SEQUENCE</scope>
    <source>
        <strain evidence="1">CBS 109366</strain>
    </source>
</reference>
<evidence type="ECO:0000313" key="1">
    <source>
        <dbReference type="EMBL" id="KAJ2768236.1"/>
    </source>
</evidence>
<dbReference type="EMBL" id="JANBUJ010001225">
    <property type="protein sequence ID" value="KAJ2768236.1"/>
    <property type="molecule type" value="Genomic_DNA"/>
</dbReference>
<accession>A0ACC1JVX3</accession>
<protein>
    <submittedName>
        <fullName evidence="1">Uncharacterized protein</fullName>
    </submittedName>
</protein>
<comment type="caution">
    <text evidence="1">The sequence shown here is derived from an EMBL/GenBank/DDBJ whole genome shotgun (WGS) entry which is preliminary data.</text>
</comment>
<gene>
    <name evidence="1" type="ORF">IWQ57_003621</name>
</gene>
<feature type="non-terminal residue" evidence="1">
    <location>
        <position position="1"/>
    </location>
</feature>
<name>A0ACC1JVX3_9FUNG</name>
<organism evidence="1 2">
    <name type="scientific">Coemansia nantahalensis</name>
    <dbReference type="NCBI Taxonomy" id="2789366"/>
    <lineage>
        <taxon>Eukaryota</taxon>
        <taxon>Fungi</taxon>
        <taxon>Fungi incertae sedis</taxon>
        <taxon>Zoopagomycota</taxon>
        <taxon>Kickxellomycotina</taxon>
        <taxon>Kickxellomycetes</taxon>
        <taxon>Kickxellales</taxon>
        <taxon>Kickxellaceae</taxon>
        <taxon>Coemansia</taxon>
    </lineage>
</organism>
<dbReference type="Proteomes" id="UP001140234">
    <property type="component" value="Unassembled WGS sequence"/>
</dbReference>
<sequence length="667" mass="74338">YILFMCAYSPHQFYDRLGSTMSTHTEAGSQSLRYERQRAHWSAEGDALFVSILAKHSTLDEQEGLITNHRHIDPAIIDDISRALGRNVAVEDLVQEMAIKYPNKKVDGRSYDSIALIIEMKRAMPKFTHLQLNHKHINMWTRTIYPFCTLSRTGELFRGKSVFHKDNKRFIKVLMEFISYVIANGLRGVDPDLFGRKVGRGTKLLEQWLAAMLKTHRQRMANFLYKCGIKLACLYIRSKLAAERSPEENAFLESTSFTPKAVQTVLKEYMEQISNQEHAERTMPFQGTDALDSAATDASSDDGSNVDVADAYTDDRNDSSLSHSRMRPPKQQPLRSLRQMPELRSSPATPNERTTGAPAAYGRPMPPLMSTYNPYTRPLTHDVHTFPRHNHPRGSFSAYHMHPSPSPYDGYTHRQAPPTTSWRQMTATQHPVQAYPQNARVPPRHHPYPLPQRAAHTPYHVYAAADSARYHYPSDERAQNLLRGCRTARGPTYTVAPAPRLPNAAQTLTRHNYGELHPPRGLVAMPSSMPIGHERAPQWAMTSVPGRVRNAATAPLGQLPPRTSSEHPSADRGAYIKDSARAELRASPVASSPRTVSTHAGRWQQPESQPHTEPHSPVAADSAHIRLSRSEEIATPATAACQLAPPLAPSDAAASQASAGDNAKAPV</sequence>
<evidence type="ECO:0000313" key="2">
    <source>
        <dbReference type="Proteomes" id="UP001140234"/>
    </source>
</evidence>